<dbReference type="EMBL" id="MT142525">
    <property type="protein sequence ID" value="QJA84187.1"/>
    <property type="molecule type" value="Genomic_DNA"/>
</dbReference>
<gene>
    <name evidence="2" type="ORF">MM415A00216_0031</name>
    <name evidence="1" type="ORF">MM415B00427_0020</name>
</gene>
<organism evidence="2">
    <name type="scientific">viral metagenome</name>
    <dbReference type="NCBI Taxonomy" id="1070528"/>
    <lineage>
        <taxon>unclassified sequences</taxon>
        <taxon>metagenomes</taxon>
        <taxon>organismal metagenomes</taxon>
    </lineage>
</organism>
<dbReference type="AlphaFoldDB" id="A0A6M3KQ23"/>
<evidence type="ECO:0000313" key="2">
    <source>
        <dbReference type="EMBL" id="QJA84187.1"/>
    </source>
</evidence>
<evidence type="ECO:0008006" key="3">
    <source>
        <dbReference type="Google" id="ProtNLM"/>
    </source>
</evidence>
<reference evidence="2" key="1">
    <citation type="submission" date="2020-03" db="EMBL/GenBank/DDBJ databases">
        <title>The deep terrestrial virosphere.</title>
        <authorList>
            <person name="Holmfeldt K."/>
            <person name="Nilsson E."/>
            <person name="Simone D."/>
            <person name="Lopez-Fernandez M."/>
            <person name="Wu X."/>
            <person name="de Brujin I."/>
            <person name="Lundin D."/>
            <person name="Andersson A."/>
            <person name="Bertilsson S."/>
            <person name="Dopson M."/>
        </authorList>
    </citation>
    <scope>NUCLEOTIDE SEQUENCE</scope>
    <source>
        <strain evidence="2">MM415A00216</strain>
        <strain evidence="1">MM415B00427</strain>
    </source>
</reference>
<protein>
    <recommendedName>
        <fullName evidence="3">ERCC4 domain-containing protein</fullName>
    </recommendedName>
</protein>
<proteinExistence type="predicted"/>
<sequence>MKFGDYTIEGYENVCAFERKASQLEIYKNLNESHDRIRQAKAFRRLKASCDFPYILIEASPTELLTNNPKIKFPELVCHRLALALAKYGLHALFIPWKSRNANTRRKVGTLMAHIMLACILKKTFEAFPIQILEDN</sequence>
<evidence type="ECO:0000313" key="1">
    <source>
        <dbReference type="EMBL" id="QJA65166.1"/>
    </source>
</evidence>
<dbReference type="Gene3D" id="3.40.50.10130">
    <property type="match status" value="1"/>
</dbReference>
<dbReference type="EMBL" id="MT141533">
    <property type="protein sequence ID" value="QJA65166.1"/>
    <property type="molecule type" value="Genomic_DNA"/>
</dbReference>
<name>A0A6M3KQ23_9ZZZZ</name>
<accession>A0A6M3KQ23</accession>